<sequence>MSGIKSLADELREKIRSETAGKTPPPDQAKDPPAAGRKAGRKSVPGGIAEEQATKFFNAIESFSYNGTEKSLIRVDTKTMNLLKRIKLAKGIDMNRFIVYSLHHLISQHPWLAAHIQETLKNTDL</sequence>
<name>A0A1G7IGA8_9SPHI</name>
<dbReference type="EMBL" id="FNAI01000013">
    <property type="protein sequence ID" value="SDF11780.1"/>
    <property type="molecule type" value="Genomic_DNA"/>
</dbReference>
<evidence type="ECO:0000313" key="3">
    <source>
        <dbReference type="Proteomes" id="UP000199072"/>
    </source>
</evidence>
<protein>
    <submittedName>
        <fullName evidence="2">Uncharacterized protein</fullName>
    </submittedName>
</protein>
<accession>A0A1G7IGA8</accession>
<organism evidence="2 3">
    <name type="scientific">Mucilaginibacter pineti</name>
    <dbReference type="NCBI Taxonomy" id="1391627"/>
    <lineage>
        <taxon>Bacteria</taxon>
        <taxon>Pseudomonadati</taxon>
        <taxon>Bacteroidota</taxon>
        <taxon>Sphingobacteriia</taxon>
        <taxon>Sphingobacteriales</taxon>
        <taxon>Sphingobacteriaceae</taxon>
        <taxon>Mucilaginibacter</taxon>
    </lineage>
</organism>
<feature type="compositionally biased region" description="Basic and acidic residues" evidence="1">
    <location>
        <begin position="7"/>
        <end position="19"/>
    </location>
</feature>
<reference evidence="2 3" key="1">
    <citation type="submission" date="2016-10" db="EMBL/GenBank/DDBJ databases">
        <authorList>
            <person name="de Groot N.N."/>
        </authorList>
    </citation>
    <scope>NUCLEOTIDE SEQUENCE [LARGE SCALE GENOMIC DNA]</scope>
    <source>
        <strain evidence="2 3">47C3B</strain>
    </source>
</reference>
<dbReference type="Proteomes" id="UP000199072">
    <property type="component" value="Unassembled WGS sequence"/>
</dbReference>
<feature type="region of interest" description="Disordered" evidence="1">
    <location>
        <begin position="1"/>
        <end position="47"/>
    </location>
</feature>
<keyword evidence="3" id="KW-1185">Reference proteome</keyword>
<dbReference type="STRING" id="1391627.SAMN05216464_11321"/>
<evidence type="ECO:0000313" key="2">
    <source>
        <dbReference type="EMBL" id="SDF11780.1"/>
    </source>
</evidence>
<dbReference type="RefSeq" id="WP_091153082.1">
    <property type="nucleotide sequence ID" value="NZ_FNAI01000013.1"/>
</dbReference>
<dbReference type="OrthoDB" id="709892at2"/>
<proteinExistence type="predicted"/>
<evidence type="ECO:0000256" key="1">
    <source>
        <dbReference type="SAM" id="MobiDB-lite"/>
    </source>
</evidence>
<gene>
    <name evidence="2" type="ORF">SAMN05216464_11321</name>
</gene>
<dbReference type="AlphaFoldDB" id="A0A1G7IGA8"/>